<dbReference type="AlphaFoldDB" id="A0A1H6W5I8"/>
<protein>
    <submittedName>
        <fullName evidence="1">Uncharacterized protein</fullName>
    </submittedName>
</protein>
<gene>
    <name evidence="1" type="ORF">SAMN05660742_103245</name>
</gene>
<organism evidence="1 2">
    <name type="scientific">Propionispira arboris</name>
    <dbReference type="NCBI Taxonomy" id="84035"/>
    <lineage>
        <taxon>Bacteria</taxon>
        <taxon>Bacillati</taxon>
        <taxon>Bacillota</taxon>
        <taxon>Negativicutes</taxon>
        <taxon>Selenomonadales</taxon>
        <taxon>Selenomonadaceae</taxon>
        <taxon>Propionispira</taxon>
    </lineage>
</organism>
<evidence type="ECO:0000313" key="1">
    <source>
        <dbReference type="EMBL" id="SEJ12228.1"/>
    </source>
</evidence>
<name>A0A1H6W5I8_9FIRM</name>
<dbReference type="EMBL" id="FNZK01000003">
    <property type="protein sequence ID" value="SEJ12228.1"/>
    <property type="molecule type" value="Genomic_DNA"/>
</dbReference>
<proteinExistence type="predicted"/>
<dbReference type="Proteomes" id="UP000199662">
    <property type="component" value="Unassembled WGS sequence"/>
</dbReference>
<evidence type="ECO:0000313" key="2">
    <source>
        <dbReference type="Proteomes" id="UP000199662"/>
    </source>
</evidence>
<dbReference type="RefSeq" id="WP_091829661.1">
    <property type="nucleotide sequence ID" value="NZ_FNZK01000003.1"/>
</dbReference>
<keyword evidence="2" id="KW-1185">Reference proteome</keyword>
<accession>A0A1H6W5I8</accession>
<reference evidence="1 2" key="1">
    <citation type="submission" date="2016-10" db="EMBL/GenBank/DDBJ databases">
        <authorList>
            <person name="de Groot N.N."/>
        </authorList>
    </citation>
    <scope>NUCLEOTIDE SEQUENCE [LARGE SCALE GENOMIC DNA]</scope>
    <source>
        <strain evidence="1 2">DSM 2179</strain>
    </source>
</reference>
<sequence>MSKTIFNSLEFSEISFADGLKAYNQMLSNIKNEYQPNYFLNGVKIGNIETDINAGYGSTIIFTGQLIGESNNVKVTTSYSAPSFEYTQIIENTGKEYQMYYVLNGQKSKPDVLDESYYLQLVAGLSYESSVKGYLQMVNIEDLNDGSESCVKFFFSPSNRGVYKMIGDTVNSCGPVPVDQHNTIVFTDSFIYTADTLAIVTNADGSAGGNASISMTYTNISNSAVTATDADKVQPLTSELLFKWIKDNK</sequence>